<evidence type="ECO:0000313" key="2">
    <source>
        <dbReference type="Proteomes" id="UP000093807"/>
    </source>
</evidence>
<dbReference type="EMBL" id="JMTM01000017">
    <property type="protein sequence ID" value="OAZ05089.1"/>
    <property type="molecule type" value="Genomic_DNA"/>
</dbReference>
<proteinExistence type="predicted"/>
<dbReference type="PATRIC" id="fig|29536.5.peg.968"/>
<evidence type="ECO:0000313" key="1">
    <source>
        <dbReference type="EMBL" id="OAZ05089.1"/>
    </source>
</evidence>
<comment type="caution">
    <text evidence="1">The sequence shown here is derived from an EMBL/GenBank/DDBJ whole genome shotgun (WGS) entry which is preliminary data.</text>
</comment>
<name>A0A199XUU3_9FLAO</name>
<reference evidence="1 2" key="1">
    <citation type="submission" date="2016-06" db="EMBL/GenBank/DDBJ databases">
        <title>Draft genome sequence of Flavobacterium succinicans strain DD5b.</title>
        <authorList>
            <person name="Poehlein A."/>
            <person name="Daniel R."/>
            <person name="Simeonova D.D."/>
        </authorList>
    </citation>
    <scope>NUCLEOTIDE SEQUENCE [LARGE SCALE GENOMIC DNA]</scope>
    <source>
        <strain evidence="1 2">DD5b</strain>
    </source>
</reference>
<dbReference type="Proteomes" id="UP000093807">
    <property type="component" value="Unassembled WGS sequence"/>
</dbReference>
<dbReference type="AlphaFoldDB" id="A0A199XUU3"/>
<organism evidence="1 2">
    <name type="scientific">Flavobacterium succinicans</name>
    <dbReference type="NCBI Taxonomy" id="29536"/>
    <lineage>
        <taxon>Bacteria</taxon>
        <taxon>Pseudomonadati</taxon>
        <taxon>Bacteroidota</taxon>
        <taxon>Flavobacteriia</taxon>
        <taxon>Flavobacteriales</taxon>
        <taxon>Flavobacteriaceae</taxon>
        <taxon>Flavobacterium</taxon>
    </lineage>
</organism>
<keyword evidence="2" id="KW-1185">Reference proteome</keyword>
<sequence>MILLKQKIYFANSLKGIGIGWFISKYILDVEIFLSYK</sequence>
<gene>
    <name evidence="1" type="ORF">FLB_09400</name>
</gene>
<accession>A0A199XUU3</accession>
<protein>
    <submittedName>
        <fullName evidence="1">Uncharacterized protein</fullName>
    </submittedName>
</protein>